<dbReference type="RefSeq" id="WP_113963992.1">
    <property type="nucleotide sequence ID" value="NZ_UEGW01000001.1"/>
</dbReference>
<dbReference type="InterPro" id="IPR045851">
    <property type="entry name" value="AMP-bd_C_sf"/>
</dbReference>
<evidence type="ECO:0000259" key="3">
    <source>
        <dbReference type="Pfam" id="PF00501"/>
    </source>
</evidence>
<feature type="domain" description="AMP-dependent synthetase/ligase" evidence="3">
    <location>
        <begin position="8"/>
        <end position="350"/>
    </location>
</feature>
<dbReference type="GO" id="GO:0031956">
    <property type="term" value="F:medium-chain fatty acid-CoA ligase activity"/>
    <property type="evidence" value="ECO:0007669"/>
    <property type="project" value="TreeGrafter"/>
</dbReference>
<proteinExistence type="inferred from homology"/>
<evidence type="ECO:0000256" key="2">
    <source>
        <dbReference type="ARBA" id="ARBA00022598"/>
    </source>
</evidence>
<organism evidence="5 6">
    <name type="scientific">Mycobacterium shimoidei</name>
    <dbReference type="NCBI Taxonomy" id="29313"/>
    <lineage>
        <taxon>Bacteria</taxon>
        <taxon>Bacillati</taxon>
        <taxon>Actinomycetota</taxon>
        <taxon>Actinomycetes</taxon>
        <taxon>Mycobacteriales</taxon>
        <taxon>Mycobacteriaceae</taxon>
        <taxon>Mycobacterium</taxon>
    </lineage>
</organism>
<gene>
    <name evidence="5" type="ORF">MSP7336_02900</name>
</gene>
<dbReference type="Pfam" id="PF00501">
    <property type="entry name" value="AMP-binding"/>
    <property type="match status" value="1"/>
</dbReference>
<comment type="similarity">
    <text evidence="1">Belongs to the ATP-dependent AMP-binding enzyme family.</text>
</comment>
<dbReference type="InterPro" id="IPR042099">
    <property type="entry name" value="ANL_N_sf"/>
</dbReference>
<reference evidence="5 6" key="1">
    <citation type="submission" date="2018-05" db="EMBL/GenBank/DDBJ databases">
        <authorList>
            <consortium name="IHU Genomes"/>
        </authorList>
    </citation>
    <scope>NUCLEOTIDE SEQUENCE [LARGE SCALE GENOMIC DNA]</scope>
    <source>
        <strain evidence="5 6">P7336</strain>
    </source>
</reference>
<dbReference type="Gene3D" id="3.40.50.12780">
    <property type="entry name" value="N-terminal domain of ligase-like"/>
    <property type="match status" value="1"/>
</dbReference>
<evidence type="ECO:0000313" key="6">
    <source>
        <dbReference type="Proteomes" id="UP000252015"/>
    </source>
</evidence>
<feature type="domain" description="AMP-binding enzyme C-terminal" evidence="4">
    <location>
        <begin position="392"/>
        <end position="465"/>
    </location>
</feature>
<dbReference type="PANTHER" id="PTHR43201">
    <property type="entry name" value="ACYL-COA SYNTHETASE"/>
    <property type="match status" value="1"/>
</dbReference>
<dbReference type="InterPro" id="IPR020845">
    <property type="entry name" value="AMP-binding_CS"/>
</dbReference>
<protein>
    <submittedName>
        <fullName evidence="5">AMP-dependent synthetase and ligase [Frankia sp. EAN1pec]</fullName>
    </submittedName>
</protein>
<keyword evidence="2 5" id="KW-0436">Ligase</keyword>
<accession>A0A375Z0D5</accession>
<sequence>MNIGTIHEAAAAGDPARAALIIDGRAISYGELATAVERCAAGLAANGMAGRRIAVVDGGSQLSIATMLAAARIGAAAALMNPALTPSELRVLSTDTNCAEAGVAGQRYAQRLSDASAAKVFSTVDQLGDGGGSAPPAEDVGDREALVLFTSGTTGLPKAVGISHRQLSARIRGFATPFRADSPPAVAMMCVPFFHVGGAIGMLGSLYSGNTQVVQDRFDAGEWLRLVQEHRVTSTFLVPTMLQRILDHPEFARTDLSSLTAIAYGAAAAPIDLVQRAMTALPKVAFANVFGQTETLGAYTTLLPDDHHDPRRAGSVGRPLPGVEVRVVDPDTEADVETGAVGELWVSTTQNVGEGWLRTGDLARQDSDGYIYPSGRLKDTINRGGEKFGPVEVEEALRSHPAVSDVAVAGIDDVEMGQRVGAAVVARFPVTLEELRSHCRELLAYFKLPERLKIVDHIPYTETGKVNRRTLAALITARDAREE</sequence>
<dbReference type="Gene3D" id="3.30.300.30">
    <property type="match status" value="1"/>
</dbReference>
<evidence type="ECO:0000259" key="4">
    <source>
        <dbReference type="Pfam" id="PF13193"/>
    </source>
</evidence>
<evidence type="ECO:0000256" key="1">
    <source>
        <dbReference type="ARBA" id="ARBA00006432"/>
    </source>
</evidence>
<dbReference type="Pfam" id="PF13193">
    <property type="entry name" value="AMP-binding_C"/>
    <property type="match status" value="1"/>
</dbReference>
<keyword evidence="6" id="KW-1185">Reference proteome</keyword>
<dbReference type="EMBL" id="UEGW01000001">
    <property type="protein sequence ID" value="SRX94641.1"/>
    <property type="molecule type" value="Genomic_DNA"/>
</dbReference>
<evidence type="ECO:0000313" key="5">
    <source>
        <dbReference type="EMBL" id="SRX94641.1"/>
    </source>
</evidence>
<dbReference type="STRING" id="29313.BHQ16_03660"/>
<dbReference type="InterPro" id="IPR025110">
    <property type="entry name" value="AMP-bd_C"/>
</dbReference>
<name>A0A375Z0D5_MYCSH</name>
<dbReference type="InterPro" id="IPR000873">
    <property type="entry name" value="AMP-dep_synth/lig_dom"/>
</dbReference>
<dbReference type="PROSITE" id="PS00455">
    <property type="entry name" value="AMP_BINDING"/>
    <property type="match status" value="1"/>
</dbReference>
<dbReference type="Proteomes" id="UP000252015">
    <property type="component" value="Unassembled WGS sequence"/>
</dbReference>
<dbReference type="GO" id="GO:0006631">
    <property type="term" value="P:fatty acid metabolic process"/>
    <property type="evidence" value="ECO:0007669"/>
    <property type="project" value="TreeGrafter"/>
</dbReference>
<dbReference type="SUPFAM" id="SSF56801">
    <property type="entry name" value="Acetyl-CoA synthetase-like"/>
    <property type="match status" value="1"/>
</dbReference>
<dbReference type="PANTHER" id="PTHR43201:SF5">
    <property type="entry name" value="MEDIUM-CHAIN ACYL-COA LIGASE ACSF2, MITOCHONDRIAL"/>
    <property type="match status" value="1"/>
</dbReference>
<dbReference type="CDD" id="cd04433">
    <property type="entry name" value="AFD_class_I"/>
    <property type="match status" value="1"/>
</dbReference>
<dbReference type="AlphaFoldDB" id="A0A375Z0D5"/>